<dbReference type="RefSeq" id="WP_034212852.1">
    <property type="nucleotide sequence ID" value="NZ_AVCK01000023.1"/>
</dbReference>
<dbReference type="EMBL" id="AVCK01000023">
    <property type="protein sequence ID" value="KFN45782.1"/>
    <property type="molecule type" value="Genomic_DNA"/>
</dbReference>
<comment type="caution">
    <text evidence="2">The sequence shown here is derived from an EMBL/GenBank/DDBJ whole genome shotgun (WGS) entry which is preliminary data.</text>
</comment>
<evidence type="ECO:0000256" key="1">
    <source>
        <dbReference type="SAM" id="Phobius"/>
    </source>
</evidence>
<feature type="transmembrane region" description="Helical" evidence="1">
    <location>
        <begin position="12"/>
        <end position="36"/>
    </location>
</feature>
<proteinExistence type="predicted"/>
<keyword evidence="3" id="KW-1185">Reference proteome</keyword>
<protein>
    <submittedName>
        <fullName evidence="2">Uncharacterized protein</fullName>
    </submittedName>
</protein>
<sequence>MPVGEVDGSFRIAARTIGGVSAIFVVPLLVIVALVAPDGLVAALWLGASYFGPLLAWLMLTARPAVLLAAKQKGWAFGYSALSVALAITSAWIVVGLAEHGFDATALACDLAVSLPSLGFLYLLGIPVAVLAGIFFVGAGERARQ</sequence>
<evidence type="ECO:0000313" key="3">
    <source>
        <dbReference type="Proteomes" id="UP000029393"/>
    </source>
</evidence>
<gene>
    <name evidence="2" type="ORF">N787_12025</name>
</gene>
<accession>A0A091B2J5</accession>
<organism evidence="2 3">
    <name type="scientific">Arenimonas metalli CF5-1</name>
    <dbReference type="NCBI Taxonomy" id="1384056"/>
    <lineage>
        <taxon>Bacteria</taxon>
        <taxon>Pseudomonadati</taxon>
        <taxon>Pseudomonadota</taxon>
        <taxon>Gammaproteobacteria</taxon>
        <taxon>Lysobacterales</taxon>
        <taxon>Lysobacteraceae</taxon>
        <taxon>Arenimonas</taxon>
    </lineage>
</organism>
<dbReference type="Proteomes" id="UP000029393">
    <property type="component" value="Unassembled WGS sequence"/>
</dbReference>
<reference evidence="2 3" key="1">
    <citation type="submission" date="2013-09" db="EMBL/GenBank/DDBJ databases">
        <title>Genome sequencing of Arenimonas metalli.</title>
        <authorList>
            <person name="Chen F."/>
            <person name="Wang G."/>
        </authorList>
    </citation>
    <scope>NUCLEOTIDE SEQUENCE [LARGE SCALE GENOMIC DNA]</scope>
    <source>
        <strain evidence="2 3">CF5-1</strain>
    </source>
</reference>
<dbReference type="STRING" id="1384056.N787_12025"/>
<keyword evidence="1" id="KW-0472">Membrane</keyword>
<keyword evidence="1" id="KW-1133">Transmembrane helix</keyword>
<name>A0A091B2J5_9GAMM</name>
<feature type="transmembrane region" description="Helical" evidence="1">
    <location>
        <begin position="118"/>
        <end position="139"/>
    </location>
</feature>
<feature type="transmembrane region" description="Helical" evidence="1">
    <location>
        <begin position="74"/>
        <end position="98"/>
    </location>
</feature>
<keyword evidence="1" id="KW-0812">Transmembrane</keyword>
<evidence type="ECO:0000313" key="2">
    <source>
        <dbReference type="EMBL" id="KFN45782.1"/>
    </source>
</evidence>
<dbReference type="AlphaFoldDB" id="A0A091B2J5"/>
<feature type="transmembrane region" description="Helical" evidence="1">
    <location>
        <begin position="42"/>
        <end position="62"/>
    </location>
</feature>